<evidence type="ECO:0000256" key="3">
    <source>
        <dbReference type="ARBA" id="ARBA00023163"/>
    </source>
</evidence>
<dbReference type="PANTHER" id="PTHR33154">
    <property type="entry name" value="TRANSCRIPTIONAL REGULATOR, ARSR FAMILY"/>
    <property type="match status" value="1"/>
</dbReference>
<proteinExistence type="predicted"/>
<evidence type="ECO:0000256" key="2">
    <source>
        <dbReference type="ARBA" id="ARBA00023125"/>
    </source>
</evidence>
<dbReference type="SMART" id="SM00418">
    <property type="entry name" value="HTH_ARSR"/>
    <property type="match status" value="1"/>
</dbReference>
<dbReference type="Pfam" id="PF01022">
    <property type="entry name" value="HTH_5"/>
    <property type="match status" value="1"/>
</dbReference>
<protein>
    <recommendedName>
        <fullName evidence="4">HTH arsR-type domain-containing protein</fullName>
    </recommendedName>
</protein>
<dbReference type="RefSeq" id="WP_153457302.1">
    <property type="nucleotide sequence ID" value="NZ_WEGJ01000058.1"/>
</dbReference>
<organism evidence="5 6">
    <name type="scientific">Streptomyces smaragdinus</name>
    <dbReference type="NCBI Taxonomy" id="2585196"/>
    <lineage>
        <taxon>Bacteria</taxon>
        <taxon>Bacillati</taxon>
        <taxon>Actinomycetota</taxon>
        <taxon>Actinomycetes</taxon>
        <taxon>Kitasatosporales</taxon>
        <taxon>Streptomycetaceae</taxon>
        <taxon>Streptomyces</taxon>
    </lineage>
</organism>
<evidence type="ECO:0000259" key="4">
    <source>
        <dbReference type="SMART" id="SM00418"/>
    </source>
</evidence>
<feature type="domain" description="HTH arsR-type" evidence="4">
    <location>
        <begin position="13"/>
        <end position="103"/>
    </location>
</feature>
<evidence type="ECO:0000256" key="1">
    <source>
        <dbReference type="ARBA" id="ARBA00023015"/>
    </source>
</evidence>
<dbReference type="GO" id="GO:0003677">
    <property type="term" value="F:DNA binding"/>
    <property type="evidence" value="ECO:0007669"/>
    <property type="project" value="UniProtKB-KW"/>
</dbReference>
<accession>A0A7K0CSU4</accession>
<evidence type="ECO:0000313" key="5">
    <source>
        <dbReference type="EMBL" id="MQY16508.1"/>
    </source>
</evidence>
<dbReference type="InterPro" id="IPR036388">
    <property type="entry name" value="WH-like_DNA-bd_sf"/>
</dbReference>
<dbReference type="SUPFAM" id="SSF46785">
    <property type="entry name" value="Winged helix' DNA-binding domain"/>
    <property type="match status" value="1"/>
</dbReference>
<dbReference type="PANTHER" id="PTHR33154:SF33">
    <property type="entry name" value="TRANSCRIPTIONAL REPRESSOR SDPR"/>
    <property type="match status" value="1"/>
</dbReference>
<dbReference type="Gene3D" id="1.10.10.10">
    <property type="entry name" value="Winged helix-like DNA-binding domain superfamily/Winged helix DNA-binding domain"/>
    <property type="match status" value="1"/>
</dbReference>
<dbReference type="AlphaFoldDB" id="A0A7K0CSU4"/>
<dbReference type="InterPro" id="IPR036390">
    <property type="entry name" value="WH_DNA-bd_sf"/>
</dbReference>
<evidence type="ECO:0000313" key="6">
    <source>
        <dbReference type="Proteomes" id="UP000466345"/>
    </source>
</evidence>
<dbReference type="InterPro" id="IPR001845">
    <property type="entry name" value="HTH_ArsR_DNA-bd_dom"/>
</dbReference>
<name>A0A7K0CSU4_9ACTN</name>
<keyword evidence="1" id="KW-0805">Transcription regulation</keyword>
<dbReference type="InterPro" id="IPR011991">
    <property type="entry name" value="ArsR-like_HTH"/>
</dbReference>
<dbReference type="GO" id="GO:0003700">
    <property type="term" value="F:DNA-binding transcription factor activity"/>
    <property type="evidence" value="ECO:0007669"/>
    <property type="project" value="InterPro"/>
</dbReference>
<keyword evidence="3" id="KW-0804">Transcription</keyword>
<comment type="caution">
    <text evidence="5">The sequence shown here is derived from an EMBL/GenBank/DDBJ whole genome shotgun (WGS) entry which is preliminary data.</text>
</comment>
<dbReference type="EMBL" id="WEGJ01000058">
    <property type="protein sequence ID" value="MQY16508.1"/>
    <property type="molecule type" value="Genomic_DNA"/>
</dbReference>
<dbReference type="InterPro" id="IPR051081">
    <property type="entry name" value="HTH_MetalResp_TranReg"/>
</dbReference>
<sequence>MADPDPTGDELLKVLAALGNPHRLRIVAALGEGREYVSRLARELRMGRPLLHMHLQRLEAAGLVRGELELSPDGKAMKFFELTPFSYTLSPAVIARAARTIKDHETEKEDAT</sequence>
<dbReference type="CDD" id="cd00090">
    <property type="entry name" value="HTH_ARSR"/>
    <property type="match status" value="1"/>
</dbReference>
<keyword evidence="6" id="KW-1185">Reference proteome</keyword>
<dbReference type="OrthoDB" id="3399802at2"/>
<keyword evidence="2" id="KW-0238">DNA-binding</keyword>
<reference evidence="5 6" key="1">
    <citation type="submission" date="2019-10" db="EMBL/GenBank/DDBJ databases">
        <title>Streptomyces smaragdinus sp. nov. and Streptomyces fabii sp. nov., isolated from the gut of fungus growing-termite Macrotermes natalensis.</title>
        <authorList>
            <person name="Schwitalla J."/>
            <person name="Benndorf R."/>
            <person name="Martin K."/>
            <person name="De Beer W."/>
            <person name="Kaster A.-K."/>
            <person name="Vollmers J."/>
            <person name="Poulsen M."/>
            <person name="Beemelmanns C."/>
        </authorList>
    </citation>
    <scope>NUCLEOTIDE SEQUENCE [LARGE SCALE GENOMIC DNA]</scope>
    <source>
        <strain evidence="5 6">RB5</strain>
    </source>
</reference>
<dbReference type="Proteomes" id="UP000466345">
    <property type="component" value="Unassembled WGS sequence"/>
</dbReference>
<gene>
    <name evidence="5" type="ORF">SRB5_67070</name>
</gene>